<evidence type="ECO:0000259" key="1">
    <source>
        <dbReference type="Pfam" id="PF01593"/>
    </source>
</evidence>
<protein>
    <recommendedName>
        <fullName evidence="1">Amine oxidase domain-containing protein</fullName>
    </recommendedName>
</protein>
<dbReference type="Proteomes" id="UP001501627">
    <property type="component" value="Unassembled WGS sequence"/>
</dbReference>
<comment type="caution">
    <text evidence="2">The sequence shown here is derived from an EMBL/GenBank/DDBJ whole genome shotgun (WGS) entry which is preliminary data.</text>
</comment>
<evidence type="ECO:0000313" key="3">
    <source>
        <dbReference type="Proteomes" id="UP001501627"/>
    </source>
</evidence>
<evidence type="ECO:0000313" key="2">
    <source>
        <dbReference type="EMBL" id="GAA3999470.1"/>
    </source>
</evidence>
<dbReference type="SUPFAM" id="SSF51905">
    <property type="entry name" value="FAD/NAD(P)-binding domain"/>
    <property type="match status" value="1"/>
</dbReference>
<organism evidence="2 3">
    <name type="scientific">Comamonas faecalis</name>
    <dbReference type="NCBI Taxonomy" id="1387849"/>
    <lineage>
        <taxon>Bacteria</taxon>
        <taxon>Pseudomonadati</taxon>
        <taxon>Pseudomonadota</taxon>
        <taxon>Betaproteobacteria</taxon>
        <taxon>Burkholderiales</taxon>
        <taxon>Comamonadaceae</taxon>
        <taxon>Comamonas</taxon>
    </lineage>
</organism>
<dbReference type="EMBL" id="BAABBP010000023">
    <property type="protein sequence ID" value="GAA3999470.1"/>
    <property type="molecule type" value="Genomic_DNA"/>
</dbReference>
<dbReference type="InterPro" id="IPR002937">
    <property type="entry name" value="Amino_oxidase"/>
</dbReference>
<sequence length="333" mass="35950">MAGVVCARTLAQAGHAVDVFEAAPQPGGRTAALDSPFGSFDSGAQYFTVRDGRFQTALMQTVPDLCRRWSVSTVRMLDAAGRVTTAAPPPSEAHWVATPTMGSLVDAWAAPLAQAGQLHTDQTVVGLTRGDGLRWQVRTRSRDGSTHERGEFDAVVLALPAPQAQALLLQSQLDVAWSAALDGVDIAPCWTMMLAFAHAVQPGLTTLGPQWNAARSTHHRIAWLARESSKPARNQVERWTVQASPAWSREHLQDEPARVQGKLLKAFAEVTGIHAAPTHVQLRRWQYAQTQSSLGQTCVWDAELGLGACGDWCLGYRLEDAFVSGLELALAMA</sequence>
<dbReference type="PANTHER" id="PTHR16128">
    <property type="entry name" value="FAD/NAD(P)-BINDING OXIDOREDUCTASE FAMILY PROTEIN"/>
    <property type="match status" value="1"/>
</dbReference>
<keyword evidence="3" id="KW-1185">Reference proteome</keyword>
<gene>
    <name evidence="2" type="ORF">GCM10022279_23940</name>
</gene>
<reference evidence="3" key="1">
    <citation type="journal article" date="2019" name="Int. J. Syst. Evol. Microbiol.">
        <title>The Global Catalogue of Microorganisms (GCM) 10K type strain sequencing project: providing services to taxonomists for standard genome sequencing and annotation.</title>
        <authorList>
            <consortium name="The Broad Institute Genomics Platform"/>
            <consortium name="The Broad Institute Genome Sequencing Center for Infectious Disease"/>
            <person name="Wu L."/>
            <person name="Ma J."/>
        </authorList>
    </citation>
    <scope>NUCLEOTIDE SEQUENCE [LARGE SCALE GENOMIC DNA]</scope>
    <source>
        <strain evidence="3">JCM 17561</strain>
    </source>
</reference>
<proteinExistence type="predicted"/>
<name>A0ABP7RM04_9BURK</name>
<dbReference type="Pfam" id="PF01593">
    <property type="entry name" value="Amino_oxidase"/>
    <property type="match status" value="1"/>
</dbReference>
<dbReference type="InterPro" id="IPR036188">
    <property type="entry name" value="FAD/NAD-bd_sf"/>
</dbReference>
<dbReference type="Gene3D" id="3.50.50.60">
    <property type="entry name" value="FAD/NAD(P)-binding domain"/>
    <property type="match status" value="1"/>
</dbReference>
<dbReference type="PANTHER" id="PTHR16128:SF5">
    <property type="entry name" value="FAD_NAD(P)-BINDING OXIDOREDUCTASE FAMILY PROTEIN"/>
    <property type="match status" value="1"/>
</dbReference>
<feature type="domain" description="Amine oxidase" evidence="1">
    <location>
        <begin position="1"/>
        <end position="95"/>
    </location>
</feature>
<accession>A0ABP7RM04</accession>
<dbReference type="Gene3D" id="3.90.660.10">
    <property type="match status" value="1"/>
</dbReference>